<dbReference type="Proteomes" id="UP000002875">
    <property type="component" value="Chromosome"/>
</dbReference>
<sequence length="101" mass="11826">MIQLKKGHIWFAKEQVDLLFGDEEKVNLVYYPDRQTLLIAARSKLFFEKMHKTTWAVLKLRNLNGDKTISIQDLILDNDLDETDRTLTYDLKNTGILSIEL</sequence>
<dbReference type="RefSeq" id="WP_015029648.1">
    <property type="nucleotide sequence ID" value="NC_018748.1"/>
</dbReference>
<protein>
    <submittedName>
        <fullName evidence="1">Uncharacterized protein</fullName>
    </submittedName>
</protein>
<accession>A0ABM5N3K5</accession>
<proteinExistence type="predicted"/>
<gene>
    <name evidence="1" type="ordered locus">Emtol_2817</name>
</gene>
<evidence type="ECO:0000313" key="2">
    <source>
        <dbReference type="Proteomes" id="UP000002875"/>
    </source>
</evidence>
<name>A0ABM5N3K5_EMTOG</name>
<organism evidence="1 2">
    <name type="scientific">Emticicia oligotrophica (strain DSM 17448 / CIP 109782 / MTCC 6937 / GPTSA100-15)</name>
    <dbReference type="NCBI Taxonomy" id="929562"/>
    <lineage>
        <taxon>Bacteria</taxon>
        <taxon>Pseudomonadati</taxon>
        <taxon>Bacteroidota</taxon>
        <taxon>Cytophagia</taxon>
        <taxon>Cytophagales</taxon>
        <taxon>Leadbetterellaceae</taxon>
        <taxon>Emticicia</taxon>
    </lineage>
</organism>
<keyword evidence="2" id="KW-1185">Reference proteome</keyword>
<reference evidence="1 2" key="1">
    <citation type="submission" date="2011-07" db="EMBL/GenBank/DDBJ databases">
        <title>The complete genome of chromosome of Emticicia oligotrophica DSM 17448.</title>
        <authorList>
            <consortium name="US DOE Joint Genome Institute (JGI-PGF)"/>
            <person name="Lucas S."/>
            <person name="Han J."/>
            <person name="Lapidus A."/>
            <person name="Bruce D."/>
            <person name="Goodwin L."/>
            <person name="Pitluck S."/>
            <person name="Peters L."/>
            <person name="Kyrpides N."/>
            <person name="Mavromatis K."/>
            <person name="Ivanova N."/>
            <person name="Ovchinnikova G."/>
            <person name="Teshima H."/>
            <person name="Detter J.C."/>
            <person name="Tapia R."/>
            <person name="Han C."/>
            <person name="Land M."/>
            <person name="Hauser L."/>
            <person name="Markowitz V."/>
            <person name="Cheng J.-F."/>
            <person name="Hugenholtz P."/>
            <person name="Woyke T."/>
            <person name="Wu D."/>
            <person name="Tindall B."/>
            <person name="Pomrenke H."/>
            <person name="Brambilla E."/>
            <person name="Klenk H.-P."/>
            <person name="Eisen J.A."/>
        </authorList>
    </citation>
    <scope>NUCLEOTIDE SEQUENCE [LARGE SCALE GENOMIC DNA]</scope>
    <source>
        <strain evidence="1 2">DSM 17448</strain>
    </source>
</reference>
<dbReference type="EMBL" id="CP002961">
    <property type="protein sequence ID" value="AFK03952.1"/>
    <property type="molecule type" value="Genomic_DNA"/>
</dbReference>
<evidence type="ECO:0000313" key="1">
    <source>
        <dbReference type="EMBL" id="AFK03952.1"/>
    </source>
</evidence>